<comment type="cofactor">
    <cofactor evidence="1">
        <name>FAD</name>
        <dbReference type="ChEBI" id="CHEBI:57692"/>
    </cofactor>
</comment>
<dbReference type="PANTHER" id="PTHR43563:SF1">
    <property type="entry name" value="AMINE OXIDASE [FLAVIN-CONTAINING] B"/>
    <property type="match status" value="1"/>
</dbReference>
<evidence type="ECO:0000256" key="2">
    <source>
        <dbReference type="ARBA" id="ARBA00005995"/>
    </source>
</evidence>
<dbReference type="InterPro" id="IPR036188">
    <property type="entry name" value="FAD/NAD-bd_sf"/>
</dbReference>
<protein>
    <submittedName>
        <fullName evidence="6">Monoamine oxidase</fullName>
    </submittedName>
</protein>
<dbReference type="InterPro" id="IPR001613">
    <property type="entry name" value="Flavin_amine_oxidase"/>
</dbReference>
<comment type="caution">
    <text evidence="6">The sequence shown here is derived from an EMBL/GenBank/DDBJ whole genome shotgun (WGS) entry which is preliminary data.</text>
</comment>
<feature type="domain" description="Amine oxidase" evidence="5">
    <location>
        <begin position="13"/>
        <end position="441"/>
    </location>
</feature>
<dbReference type="SUPFAM" id="SSF54373">
    <property type="entry name" value="FAD-linked reductases, C-terminal domain"/>
    <property type="match status" value="1"/>
</dbReference>
<proteinExistence type="inferred from homology"/>
<evidence type="ECO:0000256" key="1">
    <source>
        <dbReference type="ARBA" id="ARBA00001974"/>
    </source>
</evidence>
<dbReference type="Pfam" id="PF01593">
    <property type="entry name" value="Amino_oxidase"/>
    <property type="match status" value="1"/>
</dbReference>
<evidence type="ECO:0000256" key="4">
    <source>
        <dbReference type="PIRSR" id="PIRSR601613-1"/>
    </source>
</evidence>
<dbReference type="SUPFAM" id="SSF51905">
    <property type="entry name" value="FAD/NAD(P)-binding domain"/>
    <property type="match status" value="1"/>
</dbReference>
<dbReference type="GO" id="GO:0016491">
    <property type="term" value="F:oxidoreductase activity"/>
    <property type="evidence" value="ECO:0007669"/>
    <property type="project" value="UniProtKB-KW"/>
</dbReference>
<dbReference type="InterPro" id="IPR002937">
    <property type="entry name" value="Amino_oxidase"/>
</dbReference>
<keyword evidence="7" id="KW-1185">Reference proteome</keyword>
<evidence type="ECO:0000313" key="7">
    <source>
        <dbReference type="Proteomes" id="UP000552883"/>
    </source>
</evidence>
<dbReference type="OrthoDB" id="337830at2"/>
<keyword evidence="3" id="KW-0560">Oxidoreductase</keyword>
<feature type="binding site" evidence="4">
    <location>
        <position position="232"/>
    </location>
    <ligand>
        <name>FAD</name>
        <dbReference type="ChEBI" id="CHEBI:57692"/>
    </ligand>
</feature>
<name>A0A840XC78_9MICO</name>
<dbReference type="EMBL" id="JACHBS010000001">
    <property type="protein sequence ID" value="MBB5618635.1"/>
    <property type="molecule type" value="Genomic_DNA"/>
</dbReference>
<sequence length="443" mass="47123">MTRTDVIVIGAGLAGLSAARDLVAGGADVVVLEARGRAGGRVEQTRMADGRPIQLGGEVIGESHTSYRQLVAELGLTIVPSFTGIPGESTWLVSEGRALGDEMPWMPAADRAIYDELEQKFAALTATVDPDDPWAHPDAVALDRLSVGDWLRSEGATPAVLRAMELRTLALADPSIERRSLLADLRKEATAGAVGFYDYDAWESAKVLEGSATVALRMAEELGHRIRYGSPVRAVDVTSADGTGTGVVVTLHTGERLHAADVVCALPAGPLRDLRISGVSEAYLAAATRRQHAPAAKLVTVHATSFWEANGQNGTGYFEHTLLGGTWVQTDGALSALVPVDRLGPYLALPTTARQDALLDELVAAYGPEARDTQAVFVRDWFADPYTQGYITAWRPGDLTAVGPLHGTHEPPFWLVGSDQWVCGYMEGAVRTGRGAAAQLLAR</sequence>
<reference evidence="6 7" key="1">
    <citation type="submission" date="2020-08" db="EMBL/GenBank/DDBJ databases">
        <title>Sequencing the genomes of 1000 actinobacteria strains.</title>
        <authorList>
            <person name="Klenk H.-P."/>
        </authorList>
    </citation>
    <scope>NUCLEOTIDE SEQUENCE [LARGE SCALE GENOMIC DNA]</scope>
    <source>
        <strain evidence="6 7">DSM 23889</strain>
    </source>
</reference>
<dbReference type="Proteomes" id="UP000552883">
    <property type="component" value="Unassembled WGS sequence"/>
</dbReference>
<dbReference type="Gene3D" id="3.50.50.60">
    <property type="entry name" value="FAD/NAD(P)-binding domain"/>
    <property type="match status" value="1"/>
</dbReference>
<evidence type="ECO:0000313" key="6">
    <source>
        <dbReference type="EMBL" id="MBB5618635.1"/>
    </source>
</evidence>
<feature type="binding site" evidence="4">
    <location>
        <begin position="33"/>
        <end position="34"/>
    </location>
    <ligand>
        <name>FAD</name>
        <dbReference type="ChEBI" id="CHEBI:57692"/>
    </ligand>
</feature>
<comment type="similarity">
    <text evidence="2">Belongs to the flavin monoamine oxidase family.</text>
</comment>
<gene>
    <name evidence="6" type="ORF">BJ959_002131</name>
</gene>
<dbReference type="InterPro" id="IPR050703">
    <property type="entry name" value="Flavin_MAO"/>
</dbReference>
<accession>A0A840XC78</accession>
<dbReference type="RefSeq" id="WP_153981842.1">
    <property type="nucleotide sequence ID" value="NZ_BAAANZ010000003.1"/>
</dbReference>
<organism evidence="6 7">
    <name type="scientific">Microcella frigidaquae</name>
    <dbReference type="NCBI Taxonomy" id="424758"/>
    <lineage>
        <taxon>Bacteria</taxon>
        <taxon>Bacillati</taxon>
        <taxon>Actinomycetota</taxon>
        <taxon>Actinomycetes</taxon>
        <taxon>Micrococcales</taxon>
        <taxon>Microbacteriaceae</taxon>
        <taxon>Microcella</taxon>
    </lineage>
</organism>
<dbReference type="PANTHER" id="PTHR43563">
    <property type="entry name" value="AMINE OXIDASE"/>
    <property type="match status" value="1"/>
</dbReference>
<dbReference type="PRINTS" id="PR00757">
    <property type="entry name" value="AMINEOXDASEF"/>
</dbReference>
<evidence type="ECO:0000256" key="3">
    <source>
        <dbReference type="ARBA" id="ARBA00023002"/>
    </source>
</evidence>
<evidence type="ECO:0000259" key="5">
    <source>
        <dbReference type="Pfam" id="PF01593"/>
    </source>
</evidence>
<dbReference type="AlphaFoldDB" id="A0A840XC78"/>